<protein>
    <submittedName>
        <fullName evidence="2">Uncharacterized protein</fullName>
    </submittedName>
</protein>
<reference evidence="2" key="1">
    <citation type="submission" date="2020-07" db="EMBL/GenBank/DDBJ databases">
        <title>The High-quality genome of the commercially important snow crab, Chionoecetes opilio.</title>
        <authorList>
            <person name="Jeong J.-H."/>
            <person name="Ryu S."/>
        </authorList>
    </citation>
    <scope>NUCLEOTIDE SEQUENCE</scope>
    <source>
        <strain evidence="2">MADBK_172401_WGS</strain>
        <tissue evidence="2">Digestive gland</tissue>
    </source>
</reference>
<accession>A0A8J8WE96</accession>
<gene>
    <name evidence="2" type="ORF">GWK47_000252</name>
</gene>
<keyword evidence="3" id="KW-1185">Reference proteome</keyword>
<name>A0A8J8WE96_CHIOP</name>
<evidence type="ECO:0000313" key="3">
    <source>
        <dbReference type="Proteomes" id="UP000770661"/>
    </source>
</evidence>
<dbReference type="AlphaFoldDB" id="A0A8J8WE96"/>
<evidence type="ECO:0000256" key="1">
    <source>
        <dbReference type="SAM" id="MobiDB-lite"/>
    </source>
</evidence>
<proteinExistence type="predicted"/>
<dbReference type="EMBL" id="JACEEZ010026071">
    <property type="protein sequence ID" value="KAG0694976.1"/>
    <property type="molecule type" value="Genomic_DNA"/>
</dbReference>
<dbReference type="Proteomes" id="UP000770661">
    <property type="component" value="Unassembled WGS sequence"/>
</dbReference>
<dbReference type="OrthoDB" id="6381495at2759"/>
<organism evidence="2 3">
    <name type="scientific">Chionoecetes opilio</name>
    <name type="common">Atlantic snow crab</name>
    <name type="synonym">Cancer opilio</name>
    <dbReference type="NCBI Taxonomy" id="41210"/>
    <lineage>
        <taxon>Eukaryota</taxon>
        <taxon>Metazoa</taxon>
        <taxon>Ecdysozoa</taxon>
        <taxon>Arthropoda</taxon>
        <taxon>Crustacea</taxon>
        <taxon>Multicrustacea</taxon>
        <taxon>Malacostraca</taxon>
        <taxon>Eumalacostraca</taxon>
        <taxon>Eucarida</taxon>
        <taxon>Decapoda</taxon>
        <taxon>Pleocyemata</taxon>
        <taxon>Brachyura</taxon>
        <taxon>Eubrachyura</taxon>
        <taxon>Majoidea</taxon>
        <taxon>Majidae</taxon>
        <taxon>Chionoecetes</taxon>
    </lineage>
</organism>
<feature type="region of interest" description="Disordered" evidence="1">
    <location>
        <begin position="17"/>
        <end position="38"/>
    </location>
</feature>
<evidence type="ECO:0000313" key="2">
    <source>
        <dbReference type="EMBL" id="KAG0694976.1"/>
    </source>
</evidence>
<comment type="caution">
    <text evidence="2">The sequence shown here is derived from an EMBL/GenBank/DDBJ whole genome shotgun (WGS) entry which is preliminary data.</text>
</comment>
<sequence length="145" mass="16536">MWVLVCDPNKLRRARQDAFPSARDLDQGKHQGTKIGLGYDGRKDKTRAMVPDIYGKTAPKVCSLLSSVNEMQSTQEFRGVPGGEDLTEIPEYISRWLTTAQSPRVHVDQKAWMTGKELNTLEILVKYCLQVYFKTLLRPSRFTTD</sequence>